<evidence type="ECO:0000313" key="3">
    <source>
        <dbReference type="Proteomes" id="UP001451303"/>
    </source>
</evidence>
<feature type="compositionally biased region" description="Basic and acidic residues" evidence="1">
    <location>
        <begin position="56"/>
        <end position="67"/>
    </location>
</feature>
<reference evidence="2 3" key="1">
    <citation type="submission" date="2023-09" db="EMBL/GenBank/DDBJ databases">
        <title>Multi-omics analysis of a traditional fermented food reveals byproduct-associated fungal strains for waste-to-food upcycling.</title>
        <authorList>
            <consortium name="Lawrence Berkeley National Laboratory"/>
            <person name="Rekdal V.M."/>
            <person name="Villalobos-Escobedo J.M."/>
            <person name="Rodriguez-Valeron N."/>
            <person name="Garcia M.O."/>
            <person name="Vasquez D.P."/>
            <person name="Damayanti I."/>
            <person name="Sorensen P.M."/>
            <person name="Baidoo E.E."/>
            <person name="De Carvalho A.C."/>
            <person name="Riley R."/>
            <person name="Lipzen A."/>
            <person name="He G."/>
            <person name="Yan M."/>
            <person name="Haridas S."/>
            <person name="Daum C."/>
            <person name="Yoshinaga Y."/>
            <person name="Ng V."/>
            <person name="Grigoriev I.V."/>
            <person name="Munk R."/>
            <person name="Nuraida L."/>
            <person name="Wijaya C.H."/>
            <person name="Morales P.-C."/>
            <person name="Keasling J.D."/>
        </authorList>
    </citation>
    <scope>NUCLEOTIDE SEQUENCE [LARGE SCALE GENOMIC DNA]</scope>
    <source>
        <strain evidence="2 3">FGSC 2613</strain>
    </source>
</reference>
<protein>
    <submittedName>
        <fullName evidence="2">Uncharacterized protein</fullName>
    </submittedName>
</protein>
<keyword evidence="3" id="KW-1185">Reference proteome</keyword>
<evidence type="ECO:0000313" key="2">
    <source>
        <dbReference type="EMBL" id="KAL0475960.1"/>
    </source>
</evidence>
<organism evidence="2 3">
    <name type="scientific">Neurospora intermedia</name>
    <dbReference type="NCBI Taxonomy" id="5142"/>
    <lineage>
        <taxon>Eukaryota</taxon>
        <taxon>Fungi</taxon>
        <taxon>Dikarya</taxon>
        <taxon>Ascomycota</taxon>
        <taxon>Pezizomycotina</taxon>
        <taxon>Sordariomycetes</taxon>
        <taxon>Sordariomycetidae</taxon>
        <taxon>Sordariales</taxon>
        <taxon>Sordariaceae</taxon>
        <taxon>Neurospora</taxon>
    </lineage>
</organism>
<dbReference type="Proteomes" id="UP001451303">
    <property type="component" value="Unassembled WGS sequence"/>
</dbReference>
<proteinExistence type="predicted"/>
<sequence>SPLVNKRCVDQVDIDNPVGVPTTDDGNEPTASVPSKKKKSVRLLHPATERPPPPNRTHDSSTTEGKKTLHFLLENGARRRPSN</sequence>
<comment type="caution">
    <text evidence="2">The sequence shown here is derived from an EMBL/GenBank/DDBJ whole genome shotgun (WGS) entry which is preliminary data.</text>
</comment>
<dbReference type="EMBL" id="JAVLET010000001">
    <property type="protein sequence ID" value="KAL0475960.1"/>
    <property type="molecule type" value="Genomic_DNA"/>
</dbReference>
<name>A0ABR3DTG8_NEUIN</name>
<feature type="region of interest" description="Disordered" evidence="1">
    <location>
        <begin position="1"/>
        <end position="83"/>
    </location>
</feature>
<accession>A0ABR3DTG8</accession>
<feature type="non-terminal residue" evidence="2">
    <location>
        <position position="1"/>
    </location>
</feature>
<evidence type="ECO:0000256" key="1">
    <source>
        <dbReference type="SAM" id="MobiDB-lite"/>
    </source>
</evidence>
<gene>
    <name evidence="2" type="ORF">QR685DRAFT_433113</name>
</gene>